<dbReference type="AlphaFoldDB" id="A0A2T1HYP2"/>
<organism evidence="11 12">
    <name type="scientific">Alsobacter soli</name>
    <dbReference type="NCBI Taxonomy" id="2109933"/>
    <lineage>
        <taxon>Bacteria</taxon>
        <taxon>Pseudomonadati</taxon>
        <taxon>Pseudomonadota</taxon>
        <taxon>Alphaproteobacteria</taxon>
        <taxon>Hyphomicrobiales</taxon>
        <taxon>Alsobacteraceae</taxon>
        <taxon>Alsobacter</taxon>
    </lineage>
</organism>
<evidence type="ECO:0000259" key="10">
    <source>
        <dbReference type="Pfam" id="PF00155"/>
    </source>
</evidence>
<dbReference type="RefSeq" id="WP_106335076.1">
    <property type="nucleotide sequence ID" value="NZ_PVZS01000002.1"/>
</dbReference>
<evidence type="ECO:0000256" key="1">
    <source>
        <dbReference type="ARBA" id="ARBA00001933"/>
    </source>
</evidence>
<dbReference type="InterPro" id="IPR004839">
    <property type="entry name" value="Aminotransferase_I/II_large"/>
</dbReference>
<reference evidence="12" key="1">
    <citation type="submission" date="2018-03" db="EMBL/GenBank/DDBJ databases">
        <authorList>
            <person name="Sun L."/>
            <person name="Liu H."/>
            <person name="Chen W."/>
            <person name="Huang K."/>
            <person name="Liu W."/>
            <person name="Gao X."/>
        </authorList>
    </citation>
    <scope>NUCLEOTIDE SEQUENCE [LARGE SCALE GENOMIC DNA]</scope>
    <source>
        <strain evidence="12">SH9</strain>
    </source>
</reference>
<dbReference type="CDD" id="cd00609">
    <property type="entry name" value="AAT_like"/>
    <property type="match status" value="1"/>
</dbReference>
<evidence type="ECO:0000256" key="6">
    <source>
        <dbReference type="ARBA" id="ARBA00022898"/>
    </source>
</evidence>
<accession>A0A2T1HYP2</accession>
<dbReference type="InterPro" id="IPR015421">
    <property type="entry name" value="PyrdxlP-dep_Trfase_major"/>
</dbReference>
<keyword evidence="5" id="KW-0169">Cobalamin biosynthesis</keyword>
<dbReference type="Gene3D" id="3.90.1150.10">
    <property type="entry name" value="Aspartate Aminotransferase, domain 1"/>
    <property type="match status" value="1"/>
</dbReference>
<dbReference type="SUPFAM" id="SSF53383">
    <property type="entry name" value="PLP-dependent transferases"/>
    <property type="match status" value="1"/>
</dbReference>
<dbReference type="PANTHER" id="PTHR42885">
    <property type="entry name" value="HISTIDINOL-PHOSPHATE AMINOTRANSFERASE-RELATED"/>
    <property type="match status" value="1"/>
</dbReference>
<evidence type="ECO:0000256" key="4">
    <source>
        <dbReference type="ARBA" id="ARBA00012285"/>
    </source>
</evidence>
<dbReference type="InterPro" id="IPR015424">
    <property type="entry name" value="PyrdxlP-dep_Trfase"/>
</dbReference>
<dbReference type="InterPro" id="IPR004838">
    <property type="entry name" value="NHTrfase_class1_PyrdxlP-BS"/>
</dbReference>
<protein>
    <recommendedName>
        <fullName evidence="4">threonine-phosphate decarboxylase</fullName>
        <ecNumber evidence="4">4.1.1.81</ecNumber>
    </recommendedName>
    <alternativeName>
        <fullName evidence="8">L-threonine-O-3-phosphate decarboxylase</fullName>
    </alternativeName>
</protein>
<evidence type="ECO:0000256" key="5">
    <source>
        <dbReference type="ARBA" id="ARBA00022573"/>
    </source>
</evidence>
<dbReference type="GO" id="GO:0009236">
    <property type="term" value="P:cobalamin biosynthetic process"/>
    <property type="evidence" value="ECO:0007669"/>
    <property type="project" value="UniProtKB-UniPathway"/>
</dbReference>
<dbReference type="OrthoDB" id="9799304at2"/>
<name>A0A2T1HYP2_9HYPH</name>
<dbReference type="Gene3D" id="3.40.640.10">
    <property type="entry name" value="Type I PLP-dependent aspartate aminotransferase-like (Major domain)"/>
    <property type="match status" value="1"/>
</dbReference>
<dbReference type="EC" id="4.1.1.81" evidence="4"/>
<dbReference type="PANTHER" id="PTHR42885:SF1">
    <property type="entry name" value="THREONINE-PHOSPHATE DECARBOXYLASE"/>
    <property type="match status" value="1"/>
</dbReference>
<comment type="function">
    <text evidence="2">Decarboxylates L-threonine-O-3-phosphate to yield (R)-1-amino-2-propanol O-2-phosphate, the precursor for the linkage between the nucleotide loop and the corrin ring in cobalamin.</text>
</comment>
<dbReference type="InterPro" id="IPR005860">
    <property type="entry name" value="CobD"/>
</dbReference>
<sequence length="353" mass="37376">MSLQAPDGLGQGGCAAVSGESEAGSANFYHGGALAAARARCPDAPEPWIDLSTGINPVPYPVGSIEPDAWARLPEARDIAALEQAAAEAYRVRDPASVVAVPGAQALIQLAPALTGARRVGVLGFTYAEHARCFRRAGAEVQTVERLSEADRFDAVVVVNPNNPDGRLLSPDDLLAAAARMAARGGLLILDESFIDVLGAGASVAPRMPEAGLLVMRSFGKTYGLAGLRLGFALAPRRLAERIRESFGPWAVSGPAVSIGRRALRDEAWLAKAAERLGRDARRMDALLQALGLELLGGCPLFRLAACEDARAMFDQLCRRGVLARPFAQRPRWLRFGLPAPECASLLEARLGL</sequence>
<dbReference type="Pfam" id="PF00155">
    <property type="entry name" value="Aminotran_1_2"/>
    <property type="match status" value="1"/>
</dbReference>
<evidence type="ECO:0000256" key="9">
    <source>
        <dbReference type="ARBA" id="ARBA00048531"/>
    </source>
</evidence>
<comment type="catalytic activity">
    <reaction evidence="9">
        <text>O-phospho-L-threonine + H(+) = (R)-1-aminopropan-2-yl phosphate + CO2</text>
        <dbReference type="Rhea" id="RHEA:11492"/>
        <dbReference type="ChEBI" id="CHEBI:15378"/>
        <dbReference type="ChEBI" id="CHEBI:16526"/>
        <dbReference type="ChEBI" id="CHEBI:58563"/>
        <dbReference type="ChEBI" id="CHEBI:58675"/>
        <dbReference type="EC" id="4.1.1.81"/>
    </reaction>
</comment>
<keyword evidence="6" id="KW-0663">Pyridoxal phosphate</keyword>
<proteinExistence type="predicted"/>
<comment type="pathway">
    <text evidence="3">Cofactor biosynthesis; adenosylcobalamin biosynthesis.</text>
</comment>
<dbReference type="NCBIfam" id="TIGR01140">
    <property type="entry name" value="L_thr_O3P_dcar"/>
    <property type="match status" value="1"/>
</dbReference>
<feature type="domain" description="Aminotransferase class I/classII large" evidence="10">
    <location>
        <begin position="71"/>
        <end position="339"/>
    </location>
</feature>
<evidence type="ECO:0000256" key="2">
    <source>
        <dbReference type="ARBA" id="ARBA00003444"/>
    </source>
</evidence>
<evidence type="ECO:0000256" key="3">
    <source>
        <dbReference type="ARBA" id="ARBA00004953"/>
    </source>
</evidence>
<evidence type="ECO:0000256" key="8">
    <source>
        <dbReference type="ARBA" id="ARBA00029996"/>
    </source>
</evidence>
<keyword evidence="7" id="KW-0456">Lyase</keyword>
<comment type="caution">
    <text evidence="11">The sequence shown here is derived from an EMBL/GenBank/DDBJ whole genome shotgun (WGS) entry which is preliminary data.</text>
</comment>
<dbReference type="InterPro" id="IPR015422">
    <property type="entry name" value="PyrdxlP-dep_Trfase_small"/>
</dbReference>
<evidence type="ECO:0000313" key="12">
    <source>
        <dbReference type="Proteomes" id="UP000239772"/>
    </source>
</evidence>
<dbReference type="EMBL" id="PVZS01000002">
    <property type="protein sequence ID" value="PSC06698.1"/>
    <property type="molecule type" value="Genomic_DNA"/>
</dbReference>
<comment type="cofactor">
    <cofactor evidence="1">
        <name>pyridoxal 5'-phosphate</name>
        <dbReference type="ChEBI" id="CHEBI:597326"/>
    </cofactor>
</comment>
<evidence type="ECO:0000256" key="7">
    <source>
        <dbReference type="ARBA" id="ARBA00023239"/>
    </source>
</evidence>
<keyword evidence="12" id="KW-1185">Reference proteome</keyword>
<dbReference type="Proteomes" id="UP000239772">
    <property type="component" value="Unassembled WGS sequence"/>
</dbReference>
<gene>
    <name evidence="11" type="ORF">SLNSH_02545</name>
</gene>
<dbReference type="PROSITE" id="PS00105">
    <property type="entry name" value="AA_TRANSFER_CLASS_1"/>
    <property type="match status" value="1"/>
</dbReference>
<dbReference type="UniPathway" id="UPA00148"/>
<evidence type="ECO:0000313" key="11">
    <source>
        <dbReference type="EMBL" id="PSC06698.1"/>
    </source>
</evidence>
<dbReference type="GO" id="GO:0030170">
    <property type="term" value="F:pyridoxal phosphate binding"/>
    <property type="evidence" value="ECO:0007669"/>
    <property type="project" value="InterPro"/>
</dbReference>
<dbReference type="GO" id="GO:0048472">
    <property type="term" value="F:threonine-phosphate decarboxylase activity"/>
    <property type="evidence" value="ECO:0007669"/>
    <property type="project" value="UniProtKB-EC"/>
</dbReference>